<comment type="caution">
    <text evidence="1">The sequence shown here is derived from an EMBL/GenBank/DDBJ whole genome shotgun (WGS) entry which is preliminary data.</text>
</comment>
<accession>H5TGW9</accession>
<dbReference type="Proteomes" id="UP000005038">
    <property type="component" value="Unassembled WGS sequence"/>
</dbReference>
<dbReference type="EMBL" id="BAFB01000025">
    <property type="protein sequence ID" value="GAB32727.1"/>
    <property type="molecule type" value="Genomic_DNA"/>
</dbReference>
<name>H5TGW9_GORO1</name>
<reference evidence="1" key="1">
    <citation type="submission" date="2012-02" db="EMBL/GenBank/DDBJ databases">
        <title>Whole genome shotgun sequence of Gordonia otitidis NBRC 100426.</title>
        <authorList>
            <person name="Yoshida I."/>
            <person name="Hosoyama A."/>
            <person name="Tsuchikane K."/>
            <person name="Katsumata H."/>
            <person name="Yamazaki S."/>
            <person name="Fujita N."/>
        </authorList>
    </citation>
    <scope>NUCLEOTIDE SEQUENCE [LARGE SCALE GENOMIC DNA]</scope>
    <source>
        <strain evidence="1">NBRC 100426</strain>
    </source>
</reference>
<proteinExistence type="predicted"/>
<organism evidence="1 2">
    <name type="scientific">Gordonia otitidis (strain DSM 44809 / CCUG 52243 / JCM 12355 / NBRC 100426 / IFM 10032)</name>
    <dbReference type="NCBI Taxonomy" id="1108044"/>
    <lineage>
        <taxon>Bacteria</taxon>
        <taxon>Bacillati</taxon>
        <taxon>Actinomycetota</taxon>
        <taxon>Actinomycetes</taxon>
        <taxon>Mycobacteriales</taxon>
        <taxon>Gordoniaceae</taxon>
        <taxon>Gordonia</taxon>
    </lineage>
</organism>
<protein>
    <submittedName>
        <fullName evidence="1">Uncharacterized protein</fullName>
    </submittedName>
</protein>
<evidence type="ECO:0000313" key="2">
    <source>
        <dbReference type="Proteomes" id="UP000005038"/>
    </source>
</evidence>
<evidence type="ECO:0000313" key="1">
    <source>
        <dbReference type="EMBL" id="GAB32727.1"/>
    </source>
</evidence>
<dbReference type="AlphaFoldDB" id="H5TGW9"/>
<sequence length="77" mass="8351">MASLRATAKVNVVHNPLNRRYVVEVRDYAREVTLGYEPLEAIAVAAKMLGVAAQYESGEVLDAVNELVDSMEGGSNE</sequence>
<dbReference type="STRING" id="1108044.GOOTI_025_00070"/>
<keyword evidence="2" id="KW-1185">Reference proteome</keyword>
<gene>
    <name evidence="1" type="ORF">GOOTI_025_00070</name>
</gene>